<dbReference type="PaxDb" id="4081-Solyc09g007740.2.1"/>
<accession>K4CQG3</accession>
<reference evidence="1" key="1">
    <citation type="journal article" date="2012" name="Nature">
        <title>The tomato genome sequence provides insights into fleshy fruit evolution.</title>
        <authorList>
            <consortium name="Tomato Genome Consortium"/>
        </authorList>
    </citation>
    <scope>NUCLEOTIDE SEQUENCE [LARGE SCALE GENOMIC DNA]</scope>
    <source>
        <strain evidence="1">cv. Heinz 1706</strain>
    </source>
</reference>
<evidence type="ECO:0000313" key="2">
    <source>
        <dbReference type="Proteomes" id="UP000004994"/>
    </source>
</evidence>
<dbReference type="HOGENOM" id="CLU_3400176_0_0_1"/>
<evidence type="ECO:0000313" key="1">
    <source>
        <dbReference type="EnsemblPlants" id="Solyc09g007740.2.1"/>
    </source>
</evidence>
<dbReference type="Proteomes" id="UP000004994">
    <property type="component" value="Chromosome 9"/>
</dbReference>
<protein>
    <submittedName>
        <fullName evidence="1">Uncharacterized protein</fullName>
    </submittedName>
</protein>
<dbReference type="AlphaFoldDB" id="K4CQG3"/>
<organism evidence="1">
    <name type="scientific">Solanum lycopersicum</name>
    <name type="common">Tomato</name>
    <name type="synonym">Lycopersicon esculentum</name>
    <dbReference type="NCBI Taxonomy" id="4081"/>
    <lineage>
        <taxon>Eukaryota</taxon>
        <taxon>Viridiplantae</taxon>
        <taxon>Streptophyta</taxon>
        <taxon>Embryophyta</taxon>
        <taxon>Tracheophyta</taxon>
        <taxon>Spermatophyta</taxon>
        <taxon>Magnoliopsida</taxon>
        <taxon>eudicotyledons</taxon>
        <taxon>Gunneridae</taxon>
        <taxon>Pentapetalae</taxon>
        <taxon>asterids</taxon>
        <taxon>lamiids</taxon>
        <taxon>Solanales</taxon>
        <taxon>Solanaceae</taxon>
        <taxon>Solanoideae</taxon>
        <taxon>Solaneae</taxon>
        <taxon>Solanum</taxon>
        <taxon>Solanum subgen. Lycopersicon</taxon>
    </lineage>
</organism>
<reference evidence="1" key="2">
    <citation type="submission" date="2013-04" db="UniProtKB">
        <authorList>
            <consortium name="EnsemblPlants"/>
        </authorList>
    </citation>
    <scope>IDENTIFICATION</scope>
    <source>
        <strain evidence="1">cv. Heinz 1706</strain>
    </source>
</reference>
<sequence>MSAKLNAGNLRDNLVQHHRFHCYKKKLKIYC</sequence>
<dbReference type="EnsemblPlants" id="Solyc09g007740.2.1">
    <property type="protein sequence ID" value="Solyc09g007740.2.1"/>
    <property type="gene ID" value="Solyc09g007740.2"/>
</dbReference>
<dbReference type="InParanoid" id="K4CQG3"/>
<dbReference type="Gramene" id="Solyc09g007740.2.1">
    <property type="protein sequence ID" value="Solyc09g007740.2.1"/>
    <property type="gene ID" value="Solyc09g007740.2"/>
</dbReference>
<proteinExistence type="predicted"/>
<name>K4CQG3_SOLLC</name>
<keyword evidence="2" id="KW-1185">Reference proteome</keyword>